<dbReference type="PANTHER" id="PTHR43209:SF1">
    <property type="entry name" value="TRNA SULFURTRANSFERASE"/>
    <property type="match status" value="1"/>
</dbReference>
<comment type="function">
    <text evidence="11">Catalyzes the ATP-dependent transfer of a sulfur to tRNA to produce 4-thiouridine in position 8 of tRNAs, which functions as a near-UV photosensor. Also catalyzes the transfer of sulfur to the sulfur carrier protein ThiS, forming ThiS-thiocarboxylate. This is a step in the synthesis of thiazole, in the thiamine biosynthesis pathway. The sulfur is donated as persulfide by IscS.</text>
</comment>
<organism evidence="14 15">
    <name type="scientific">Candidatus Providencia siddallii</name>
    <dbReference type="NCBI Taxonomy" id="1715285"/>
    <lineage>
        <taxon>Bacteria</taxon>
        <taxon>Pseudomonadati</taxon>
        <taxon>Pseudomonadota</taxon>
        <taxon>Gammaproteobacteria</taxon>
        <taxon>Enterobacterales</taxon>
        <taxon>Morganellaceae</taxon>
        <taxon>Providencia</taxon>
    </lineage>
</organism>
<keyword evidence="15" id="KW-1185">Reference proteome</keyword>
<evidence type="ECO:0000259" key="12">
    <source>
        <dbReference type="PROSITE" id="PS50206"/>
    </source>
</evidence>
<dbReference type="EMBL" id="OZ034688">
    <property type="protein sequence ID" value="CAL1329326.1"/>
    <property type="molecule type" value="Genomic_DNA"/>
</dbReference>
<feature type="binding site" evidence="11">
    <location>
        <position position="287"/>
    </location>
    <ligand>
        <name>ATP</name>
        <dbReference type="ChEBI" id="CHEBI:30616"/>
    </ligand>
</feature>
<dbReference type="SUPFAM" id="SSF52402">
    <property type="entry name" value="Adenine nucleotide alpha hydrolases-like"/>
    <property type="match status" value="1"/>
</dbReference>
<evidence type="ECO:0000313" key="15">
    <source>
        <dbReference type="Proteomes" id="UP001497533"/>
    </source>
</evidence>
<evidence type="ECO:0000256" key="8">
    <source>
        <dbReference type="ARBA" id="ARBA00022977"/>
    </source>
</evidence>
<accession>A0ABM9NPE6</accession>
<dbReference type="Gene3D" id="3.30.2130.30">
    <property type="match status" value="1"/>
</dbReference>
<dbReference type="InterPro" id="IPR054173">
    <property type="entry name" value="ThiI_fer"/>
</dbReference>
<evidence type="ECO:0000256" key="3">
    <source>
        <dbReference type="ARBA" id="ARBA00022555"/>
    </source>
</evidence>
<dbReference type="InterPro" id="IPR020536">
    <property type="entry name" value="ThiI_AANH"/>
</dbReference>
<feature type="binding site" evidence="11">
    <location>
        <begin position="183"/>
        <end position="184"/>
    </location>
    <ligand>
        <name>ATP</name>
        <dbReference type="ChEBI" id="CHEBI:30616"/>
    </ligand>
</feature>
<evidence type="ECO:0000256" key="4">
    <source>
        <dbReference type="ARBA" id="ARBA00022679"/>
    </source>
</evidence>
<keyword evidence="8 11" id="KW-0784">Thiamine biosynthesis</keyword>
<evidence type="ECO:0000256" key="7">
    <source>
        <dbReference type="ARBA" id="ARBA00022884"/>
    </source>
</evidence>
<reference evidence="14" key="1">
    <citation type="submission" date="2024-04" db="EMBL/GenBank/DDBJ databases">
        <authorList>
            <person name="Manzano-Marin A."/>
            <person name="Manzano-Marin A."/>
            <person name="Alejandro Manzano Marin A."/>
        </authorList>
    </citation>
    <scope>NUCLEOTIDE SEQUENCE [LARGE SCALE GENOMIC DNA]</scope>
    <source>
        <strain evidence="14">TABTEA</strain>
    </source>
</reference>
<comment type="caution">
    <text evidence="11">Lacks conserved residue(s) required for the propagation of feature annotation.</text>
</comment>
<comment type="pathway">
    <text evidence="11">Cofactor biosynthesis; thiamine diphosphate biosynthesis.</text>
</comment>
<dbReference type="InterPro" id="IPR001763">
    <property type="entry name" value="Rhodanese-like_dom"/>
</dbReference>
<dbReference type="SMART" id="SM00981">
    <property type="entry name" value="THUMP"/>
    <property type="match status" value="1"/>
</dbReference>
<dbReference type="HAMAP" id="MF_00021">
    <property type="entry name" value="ThiI"/>
    <property type="match status" value="1"/>
</dbReference>
<comment type="catalytic activity">
    <reaction evidence="11">
        <text>[ThiI sulfur-carrier protein]-S-sulfanyl-L-cysteine + a uridine in tRNA + 2 reduced [2Fe-2S]-[ferredoxin] + ATP + H(+) = [ThiI sulfur-carrier protein]-L-cysteine + a 4-thiouridine in tRNA + 2 oxidized [2Fe-2S]-[ferredoxin] + AMP + diphosphate</text>
        <dbReference type="Rhea" id="RHEA:24176"/>
        <dbReference type="Rhea" id="RHEA-COMP:10000"/>
        <dbReference type="Rhea" id="RHEA-COMP:10001"/>
        <dbReference type="Rhea" id="RHEA-COMP:13337"/>
        <dbReference type="Rhea" id="RHEA-COMP:13338"/>
        <dbReference type="Rhea" id="RHEA-COMP:13339"/>
        <dbReference type="Rhea" id="RHEA-COMP:13340"/>
        <dbReference type="ChEBI" id="CHEBI:15378"/>
        <dbReference type="ChEBI" id="CHEBI:29950"/>
        <dbReference type="ChEBI" id="CHEBI:30616"/>
        <dbReference type="ChEBI" id="CHEBI:33019"/>
        <dbReference type="ChEBI" id="CHEBI:33737"/>
        <dbReference type="ChEBI" id="CHEBI:33738"/>
        <dbReference type="ChEBI" id="CHEBI:61963"/>
        <dbReference type="ChEBI" id="CHEBI:65315"/>
        <dbReference type="ChEBI" id="CHEBI:136798"/>
        <dbReference type="ChEBI" id="CHEBI:456215"/>
        <dbReference type="EC" id="2.8.1.4"/>
    </reaction>
</comment>
<gene>
    <name evidence="11 14" type="primary">thiI</name>
    <name evidence="14" type="ORF">PRHACTZTBTEA_407</name>
</gene>
<dbReference type="RefSeq" id="WP_341764796.1">
    <property type="nucleotide sequence ID" value="NZ_OZ034688.1"/>
</dbReference>
<dbReference type="Pfam" id="PF22025">
    <property type="entry name" value="ThiI_fer"/>
    <property type="match status" value="1"/>
</dbReference>
<feature type="active site" description="Cysteine persulfide intermediate" evidence="11">
    <location>
        <position position="457"/>
    </location>
</feature>
<evidence type="ECO:0000256" key="11">
    <source>
        <dbReference type="HAMAP-Rule" id="MF_00021"/>
    </source>
</evidence>
<dbReference type="SUPFAM" id="SSF52821">
    <property type="entry name" value="Rhodanese/Cell cycle control phosphatase"/>
    <property type="match status" value="1"/>
</dbReference>
<feature type="binding site" evidence="11">
    <location>
        <position position="265"/>
    </location>
    <ligand>
        <name>ATP</name>
        <dbReference type="ChEBI" id="CHEBI:30616"/>
    </ligand>
</feature>
<evidence type="ECO:0000256" key="5">
    <source>
        <dbReference type="ARBA" id="ARBA00022741"/>
    </source>
</evidence>
<comment type="similarity">
    <text evidence="11">Belongs to the ThiI family.</text>
</comment>
<dbReference type="PROSITE" id="PS50206">
    <property type="entry name" value="RHODANESE_3"/>
    <property type="match status" value="1"/>
</dbReference>
<sequence>MNFIIKLFSEITIKSKSVRLYFIRTLTNNINNILKKISKEILVVRKWDYIEVYIYDLSKYDKICDELTRIPGINYFLEVEKKTFLNLDDIFKEVYSIYSIQLKNKTFCVRVKRKGKHKFSSIEAESYIGFMLNNSIKSSIVKLKNQDITIHLEIKDNILFIVKSRFNGIGGFPIGTQENVLSLISGGIDSCVSSYMLIRRGCCVHYCFFNIGNIEYEIKVKEIAYYLWKRFGSTHNVKFFIIDFKFLVSEIIKKVKSDQISIILKRMMIKAASKIAKHYNIQAIATGESLGQVSSQTIINLNIINNISSLIVLRPLIAYDKEVIIEISRKIGTEKFTKNIPEYCTKFLKKQTAKAIQSSIETEENKIDYNILDVAIKSVEYVDFNQFFFKKIKVNLKVEVVNKIFSKNEIILDIRTIDEYKTKPLFIKGVEIKHIPFYKLNTQFPILPKNKTYLLYCERGIMSRLQALILNEKGFFNIKIYRP</sequence>
<dbReference type="InterPro" id="IPR050102">
    <property type="entry name" value="tRNA_sulfurtransferase_ThiI"/>
</dbReference>
<evidence type="ECO:0000256" key="10">
    <source>
        <dbReference type="ARBA" id="ARBA00023284"/>
    </source>
</evidence>
<dbReference type="Pfam" id="PF00581">
    <property type="entry name" value="Rhodanese"/>
    <property type="match status" value="1"/>
</dbReference>
<keyword evidence="4 11" id="KW-0808">Transferase</keyword>
<dbReference type="Pfam" id="PF02568">
    <property type="entry name" value="ThiI"/>
    <property type="match status" value="1"/>
</dbReference>
<evidence type="ECO:0000256" key="1">
    <source>
        <dbReference type="ARBA" id="ARBA00004496"/>
    </source>
</evidence>
<dbReference type="PANTHER" id="PTHR43209">
    <property type="entry name" value="TRNA SULFURTRANSFERASE"/>
    <property type="match status" value="1"/>
</dbReference>
<dbReference type="Gene3D" id="3.40.250.10">
    <property type="entry name" value="Rhodanese-like domain"/>
    <property type="match status" value="1"/>
</dbReference>
<keyword evidence="2 11" id="KW-0963">Cytoplasm</keyword>
<evidence type="ECO:0000259" key="13">
    <source>
        <dbReference type="PROSITE" id="PS51165"/>
    </source>
</evidence>
<dbReference type="InterPro" id="IPR049961">
    <property type="entry name" value="ThiI_N"/>
</dbReference>
<dbReference type="CDD" id="cd11716">
    <property type="entry name" value="THUMP_ThiI"/>
    <property type="match status" value="1"/>
</dbReference>
<feature type="binding site" evidence="11">
    <location>
        <position position="296"/>
    </location>
    <ligand>
        <name>ATP</name>
        <dbReference type="ChEBI" id="CHEBI:30616"/>
    </ligand>
</feature>
<evidence type="ECO:0000256" key="2">
    <source>
        <dbReference type="ARBA" id="ARBA00022490"/>
    </source>
</evidence>
<protein>
    <recommendedName>
        <fullName evidence="11">tRNA sulfurtransferase</fullName>
        <ecNumber evidence="11">2.8.1.4</ecNumber>
    </recommendedName>
    <alternativeName>
        <fullName evidence="11">Sulfur carrier protein ThiS sulfurtransferase</fullName>
    </alternativeName>
    <alternativeName>
        <fullName evidence="11">Thiamine biosynthesis protein ThiI</fullName>
    </alternativeName>
    <alternativeName>
        <fullName evidence="11">tRNA 4-thiouridine synthase</fullName>
    </alternativeName>
</protein>
<keyword evidence="5 11" id="KW-0547">Nucleotide-binding</keyword>
<keyword evidence="9" id="KW-1015">Disulfide bond</keyword>
<dbReference type="GO" id="GO:0140741">
    <property type="term" value="F:tRNA-uracil-4 sulfurtransferase activity"/>
    <property type="evidence" value="ECO:0007669"/>
    <property type="project" value="UniProtKB-EC"/>
</dbReference>
<evidence type="ECO:0000256" key="9">
    <source>
        <dbReference type="ARBA" id="ARBA00023157"/>
    </source>
</evidence>
<keyword evidence="3 11" id="KW-0820">tRNA-binding</keyword>
<keyword evidence="7 11" id="KW-0694">RNA-binding</keyword>
<dbReference type="InterPro" id="IPR003720">
    <property type="entry name" value="tRNA_STrfase"/>
</dbReference>
<feature type="domain" description="Rhodanese" evidence="12">
    <location>
        <begin position="405"/>
        <end position="481"/>
    </location>
</feature>
<comment type="catalytic activity">
    <reaction evidence="11">
        <text>[ThiS sulfur-carrier protein]-C-terminal Gly-Gly-AMP + S-sulfanyl-L-cysteinyl-[cysteine desulfurase] + AH2 = [ThiS sulfur-carrier protein]-C-terminal-Gly-aminoethanethioate + L-cysteinyl-[cysteine desulfurase] + A + AMP + 2 H(+)</text>
        <dbReference type="Rhea" id="RHEA:43340"/>
        <dbReference type="Rhea" id="RHEA-COMP:12157"/>
        <dbReference type="Rhea" id="RHEA-COMP:12158"/>
        <dbReference type="Rhea" id="RHEA-COMP:12910"/>
        <dbReference type="Rhea" id="RHEA-COMP:19908"/>
        <dbReference type="ChEBI" id="CHEBI:13193"/>
        <dbReference type="ChEBI" id="CHEBI:15378"/>
        <dbReference type="ChEBI" id="CHEBI:17499"/>
        <dbReference type="ChEBI" id="CHEBI:29950"/>
        <dbReference type="ChEBI" id="CHEBI:61963"/>
        <dbReference type="ChEBI" id="CHEBI:90618"/>
        <dbReference type="ChEBI" id="CHEBI:232372"/>
        <dbReference type="ChEBI" id="CHEBI:456215"/>
    </reaction>
</comment>
<dbReference type="Proteomes" id="UP001497533">
    <property type="component" value="Chromosome"/>
</dbReference>
<dbReference type="PROSITE" id="PS51165">
    <property type="entry name" value="THUMP"/>
    <property type="match status" value="1"/>
</dbReference>
<dbReference type="InterPro" id="IPR026340">
    <property type="entry name" value="THII_Thiazole_biosynth_dom"/>
</dbReference>
<evidence type="ECO:0000313" key="14">
    <source>
        <dbReference type="EMBL" id="CAL1329326.1"/>
    </source>
</evidence>
<feature type="domain" description="THUMP" evidence="13">
    <location>
        <begin position="61"/>
        <end position="165"/>
    </location>
</feature>
<dbReference type="Gene3D" id="3.40.50.620">
    <property type="entry name" value="HUPs"/>
    <property type="match status" value="1"/>
</dbReference>
<dbReference type="CDD" id="cd00158">
    <property type="entry name" value="RHOD"/>
    <property type="match status" value="1"/>
</dbReference>
<name>A0ABM9NPE6_9GAMM</name>
<proteinExistence type="inferred from homology"/>
<dbReference type="InterPro" id="IPR036873">
    <property type="entry name" value="Rhodanese-like_dom_sf"/>
</dbReference>
<dbReference type="NCBIfam" id="TIGR04271">
    <property type="entry name" value="ThiI_C_thiazole"/>
    <property type="match status" value="1"/>
</dbReference>
<dbReference type="NCBIfam" id="TIGR00342">
    <property type="entry name" value="tRNA uracil 4-sulfurtransferase ThiI"/>
    <property type="match status" value="1"/>
</dbReference>
<keyword evidence="10" id="KW-0676">Redox-active center</keyword>
<dbReference type="InterPro" id="IPR049962">
    <property type="entry name" value="THUMP_ThiI"/>
</dbReference>
<dbReference type="InterPro" id="IPR014729">
    <property type="entry name" value="Rossmann-like_a/b/a_fold"/>
</dbReference>
<dbReference type="EC" id="2.8.1.4" evidence="11"/>
<comment type="subcellular location">
    <subcellularLocation>
        <location evidence="1 11">Cytoplasm</location>
    </subcellularLocation>
</comment>
<keyword evidence="6 11" id="KW-0067">ATP-binding</keyword>
<evidence type="ECO:0000256" key="6">
    <source>
        <dbReference type="ARBA" id="ARBA00022840"/>
    </source>
</evidence>
<dbReference type="Pfam" id="PF02926">
    <property type="entry name" value="THUMP"/>
    <property type="match status" value="1"/>
</dbReference>
<dbReference type="SUPFAM" id="SSF143437">
    <property type="entry name" value="THUMP domain-like"/>
    <property type="match status" value="1"/>
</dbReference>
<dbReference type="InterPro" id="IPR004114">
    <property type="entry name" value="THUMP_dom"/>
</dbReference>